<dbReference type="EMBL" id="HG793176">
    <property type="protein sequence ID" value="CRL30018.1"/>
    <property type="molecule type" value="Genomic_DNA"/>
</dbReference>
<organism evidence="1 2">
    <name type="scientific">Penicillium camemberti (strain FM 013)</name>
    <dbReference type="NCBI Taxonomy" id="1429867"/>
    <lineage>
        <taxon>Eukaryota</taxon>
        <taxon>Fungi</taxon>
        <taxon>Dikarya</taxon>
        <taxon>Ascomycota</taxon>
        <taxon>Pezizomycotina</taxon>
        <taxon>Eurotiomycetes</taxon>
        <taxon>Eurotiomycetidae</taxon>
        <taxon>Eurotiales</taxon>
        <taxon>Aspergillaceae</taxon>
        <taxon>Penicillium</taxon>
    </lineage>
</organism>
<evidence type="ECO:0000313" key="1">
    <source>
        <dbReference type="EMBL" id="CRL30018.1"/>
    </source>
</evidence>
<proteinExistence type="predicted"/>
<dbReference type="Proteomes" id="UP000053732">
    <property type="component" value="Unassembled WGS sequence"/>
</dbReference>
<gene>
    <name evidence="1" type="ORF">PCAMFM013_S043g000013</name>
</gene>
<protein>
    <submittedName>
        <fullName evidence="1">Str. FM013</fullName>
    </submittedName>
</protein>
<name>A0A0G4PUE4_PENC3</name>
<reference evidence="1 2" key="1">
    <citation type="journal article" date="2014" name="Nat. Commun.">
        <title>Multiple recent horizontal transfers of a large genomic region in cheese making fungi.</title>
        <authorList>
            <person name="Cheeseman K."/>
            <person name="Ropars J."/>
            <person name="Renault P."/>
            <person name="Dupont J."/>
            <person name="Gouzy J."/>
            <person name="Branca A."/>
            <person name="Abraham A.L."/>
            <person name="Ceppi M."/>
            <person name="Conseiller E."/>
            <person name="Debuchy R."/>
            <person name="Malagnac F."/>
            <person name="Goarin A."/>
            <person name="Silar P."/>
            <person name="Lacoste S."/>
            <person name="Sallet E."/>
            <person name="Bensimon A."/>
            <person name="Giraud T."/>
            <person name="Brygoo Y."/>
        </authorList>
    </citation>
    <scope>NUCLEOTIDE SEQUENCE [LARGE SCALE GENOMIC DNA]</scope>
    <source>
        <strain evidence="2">FM 013</strain>
    </source>
</reference>
<sequence length="52" mass="5867">MFSFNNFVRHSVLSTKFTSHPLQHVDWFTVLGVSHSTGRPKSTLSTVVVDMC</sequence>
<accession>A0A0G4PUE4</accession>
<keyword evidence="2" id="KW-1185">Reference proteome</keyword>
<dbReference type="AlphaFoldDB" id="A0A0G4PUE4"/>
<evidence type="ECO:0000313" key="2">
    <source>
        <dbReference type="Proteomes" id="UP000053732"/>
    </source>
</evidence>